<name>A0A923RUL8_9FIRM</name>
<comment type="caution">
    <text evidence="5">The sequence shown here is derived from an EMBL/GenBank/DDBJ whole genome shotgun (WGS) entry which is preliminary data.</text>
</comment>
<evidence type="ECO:0000313" key="5">
    <source>
        <dbReference type="EMBL" id="MBC5724003.1"/>
    </source>
</evidence>
<dbReference type="PANTHER" id="PTHR12147">
    <property type="entry name" value="METALLOPEPTIDASE M28 FAMILY MEMBER"/>
    <property type="match status" value="1"/>
</dbReference>
<dbReference type="Gene3D" id="3.10.620.30">
    <property type="match status" value="1"/>
</dbReference>
<dbReference type="PROSITE" id="PS51272">
    <property type="entry name" value="SLH"/>
    <property type="match status" value="1"/>
</dbReference>
<organism evidence="5 6">
    <name type="scientific">Agathobaculum faecis</name>
    <dbReference type="NCBI Taxonomy" id="2763013"/>
    <lineage>
        <taxon>Bacteria</taxon>
        <taxon>Bacillati</taxon>
        <taxon>Bacillota</taxon>
        <taxon>Clostridia</taxon>
        <taxon>Eubacteriales</taxon>
        <taxon>Butyricicoccaceae</taxon>
        <taxon>Agathobaculum</taxon>
    </lineage>
</organism>
<dbReference type="InterPro" id="IPR045175">
    <property type="entry name" value="M28_fam"/>
</dbReference>
<dbReference type="Pfam" id="PF01841">
    <property type="entry name" value="Transglut_core"/>
    <property type="match status" value="1"/>
</dbReference>
<gene>
    <name evidence="5" type="ORF">H8S45_00745</name>
</gene>
<accession>A0A923RUL8</accession>
<dbReference type="SMART" id="SM00460">
    <property type="entry name" value="TGc"/>
    <property type="match status" value="1"/>
</dbReference>
<dbReference type="Gene3D" id="3.40.630.10">
    <property type="entry name" value="Zn peptidases"/>
    <property type="match status" value="1"/>
</dbReference>
<dbReference type="InterPro" id="IPR001119">
    <property type="entry name" value="SLH_dom"/>
</dbReference>
<dbReference type="EMBL" id="JACOPL010000001">
    <property type="protein sequence ID" value="MBC5724003.1"/>
    <property type="molecule type" value="Genomic_DNA"/>
</dbReference>
<dbReference type="InterPro" id="IPR038765">
    <property type="entry name" value="Papain-like_cys_pep_sf"/>
</dbReference>
<keyword evidence="3" id="KW-0732">Signal</keyword>
<sequence length="1150" mass="126551">MKRAIVSAVLCSTILAGTSGATAWPGWAQDARDWAQSLALSEDILDAPEAAVTRGQAVQLLYEVAGRPNAPADTPFTDVPETYADATAWAAEQGFVEGLGDGKYQPERPLTRQEFAAMLYRSAGGPAVSGSELSAYTDAASVADWAWDAVLWCSKIGLLNGRSNHLLAPEDTIILAEAVLILQRDAQLPDTAQLQKDLETLSMQHHPIGSVGEQAAVQYLQSRFTEMGYLVSTQDYTNDAGQTGANVIAVKPAAAANADILLVSAHHDSVPTAYGANDNASGVTALLAVAEAMKDTATDTEIRFISFTDEENGKNGSRYYTSKLSEAERSRMIGDIQLDMLGGLGSSGSKVCTMDGETNWLSDLIGQKNASFMMGAETASDHASFQLAGVPSVLVMQNGRGYLYHSAADVASQIDLYTLAGAAQTVTAAVQEIADADTPSYRDIAHAQAEGYTYRQTRQNVIYFNSSLADTEAYIGVVGELVDTEEVNGDGWTDVYDTYLYSMRWFDGEQPMNTYYRYRNGFLQNIEIHPTETGYTSDQVRSLITAMYGAPSASVQGSESWADEVYSKYITLSDTAEGCMVTVSNYSLGITNVIAEYPVVNGRAQIGNAQHAKVWDFLCAILPDEARVKIAEFNLYTDGYSNVLAYTSPVEDENGGTDNTRFSISIDYYDVYDENGNSRDWSKLTYTILHEYGHVLLEDETQVDLLVGSDTHDPAGFVPGSFRKTFYDRFWKQIDTGAGVNDYEQNPTHYVSRYGANYFHEDIADTFAVFVLGAKPEGDTVAEQKLLAFWADADMVTLRQAIRDNMSLDQPQKPVEPEEPTESENPDSGEEVLCVTDTAQIKAELNDAIATVRQPAAFVIAALEDTSDLKMDVQNLYNSLLSEHPAYKYAYDMQVSVSNSVLRCTFSYMPYRSGDYPTGFQGVKAACLNDLIRIAWDNKTKESVSIRITDPELTVDDMNKALQQAGGSYILCQLNEDGTAITFTPQNHLGRTEALERLSEIDRLTSKVVDEIITADMTGAEKAEALYTYVTENVRYDQRYYVDRDNMPYDSQTAYGALHDGLAICGGYAQAVQRLFEAADIPCYTVTGTMGGENHMWNIAYLDGVWRYYDATSDRGRAAYWFNYFGVPSEQLARYEWDTDWVQRLTRSAV</sequence>
<feature type="signal peptide" evidence="3">
    <location>
        <begin position="1"/>
        <end position="23"/>
    </location>
</feature>
<feature type="region of interest" description="Disordered" evidence="2">
    <location>
        <begin position="807"/>
        <end position="830"/>
    </location>
</feature>
<dbReference type="AlphaFoldDB" id="A0A923RUL8"/>
<dbReference type="GO" id="GO:0008235">
    <property type="term" value="F:metalloexopeptidase activity"/>
    <property type="evidence" value="ECO:0007669"/>
    <property type="project" value="InterPro"/>
</dbReference>
<dbReference type="InterPro" id="IPR007484">
    <property type="entry name" value="Peptidase_M28"/>
</dbReference>
<feature type="chain" id="PRO_5037090285" evidence="3">
    <location>
        <begin position="24"/>
        <end position="1150"/>
    </location>
</feature>
<feature type="domain" description="SLH" evidence="4">
    <location>
        <begin position="70"/>
        <end position="133"/>
    </location>
</feature>
<reference evidence="5" key="1">
    <citation type="submission" date="2020-08" db="EMBL/GenBank/DDBJ databases">
        <title>Genome public.</title>
        <authorList>
            <person name="Liu C."/>
            <person name="Sun Q."/>
        </authorList>
    </citation>
    <scope>NUCLEOTIDE SEQUENCE</scope>
    <source>
        <strain evidence="5">NSJ-28</strain>
    </source>
</reference>
<evidence type="ECO:0000313" key="6">
    <source>
        <dbReference type="Proteomes" id="UP000606499"/>
    </source>
</evidence>
<keyword evidence="1" id="KW-0677">Repeat</keyword>
<feature type="compositionally biased region" description="Acidic residues" evidence="2">
    <location>
        <begin position="817"/>
        <end position="830"/>
    </location>
</feature>
<protein>
    <submittedName>
        <fullName evidence="5">M20/M25/M40 family metallo-hydrolase</fullName>
    </submittedName>
</protein>
<dbReference type="PANTHER" id="PTHR12147:SF26">
    <property type="entry name" value="PEPTIDASE M28 DOMAIN-CONTAINING PROTEIN"/>
    <property type="match status" value="1"/>
</dbReference>
<dbReference type="Pfam" id="PF04389">
    <property type="entry name" value="Peptidase_M28"/>
    <property type="match status" value="1"/>
</dbReference>
<dbReference type="GO" id="GO:0006508">
    <property type="term" value="P:proteolysis"/>
    <property type="evidence" value="ECO:0007669"/>
    <property type="project" value="InterPro"/>
</dbReference>
<dbReference type="InterPro" id="IPR002931">
    <property type="entry name" value="Transglutaminase-like"/>
</dbReference>
<keyword evidence="6" id="KW-1185">Reference proteome</keyword>
<evidence type="ECO:0000256" key="1">
    <source>
        <dbReference type="ARBA" id="ARBA00022737"/>
    </source>
</evidence>
<evidence type="ECO:0000256" key="2">
    <source>
        <dbReference type="SAM" id="MobiDB-lite"/>
    </source>
</evidence>
<dbReference type="Pfam" id="PF00395">
    <property type="entry name" value="SLH"/>
    <property type="match status" value="2"/>
</dbReference>
<dbReference type="RefSeq" id="WP_147573661.1">
    <property type="nucleotide sequence ID" value="NZ_JACOPL010000001.1"/>
</dbReference>
<evidence type="ECO:0000256" key="3">
    <source>
        <dbReference type="SAM" id="SignalP"/>
    </source>
</evidence>
<evidence type="ECO:0000259" key="4">
    <source>
        <dbReference type="PROSITE" id="PS51272"/>
    </source>
</evidence>
<dbReference type="Proteomes" id="UP000606499">
    <property type="component" value="Unassembled WGS sequence"/>
</dbReference>
<proteinExistence type="predicted"/>
<dbReference type="SUPFAM" id="SSF54001">
    <property type="entry name" value="Cysteine proteinases"/>
    <property type="match status" value="1"/>
</dbReference>
<dbReference type="SUPFAM" id="SSF53187">
    <property type="entry name" value="Zn-dependent exopeptidases"/>
    <property type="match status" value="1"/>
</dbReference>